<gene>
    <name evidence="15" type="ORF">UCRNP2_9222</name>
</gene>
<dbReference type="Gene3D" id="1.10.10.160">
    <property type="match status" value="1"/>
</dbReference>
<dbReference type="HOGENOM" id="CLU_439394_0_0_1"/>
<dbReference type="KEGG" id="npa:UCRNP2_9222"/>
<evidence type="ECO:0000256" key="4">
    <source>
        <dbReference type="ARBA" id="ARBA00022806"/>
    </source>
</evidence>
<evidence type="ECO:0000256" key="1">
    <source>
        <dbReference type="ARBA" id="ARBA00009922"/>
    </source>
</evidence>
<dbReference type="Proteomes" id="UP000013521">
    <property type="component" value="Unassembled WGS sequence"/>
</dbReference>
<sequence>MDIQNTSINRNDTLKKKRKRTPANASRSAHGVQLHGLPPKTLESPLATTLSIRTRSARRNAANNLPGASPAKSSGNSEPGKPSPKPRRVRFMDNMFGGMKKVDAGTTIRQLMVSTSPHQLRERLGEPCLPNIFDLARQGKFGAIGTLGRQQDKIIRKMFHRMARDTRDGMDTDANAEYFLQIIEEMPADGLEVPFLAGEMFKLLVVLVSYRKPPPPAAKDESAQWVMTRQQILSILAKEFRDAIRADESIGFEEGSEGAGFVYDTHEWFIGKVLAPPGSGKTKTLTARVAYLTSHCGFKPWNIIVCTFTIKAAREMKERIRGLVGDGVEAKLILGTFHSVARRFLCFYGQHIGIEKNFGIADTSDTTAIIKRIIKRRGYGVEPSAARSRISGLKARSIGCDEYAATQKPAEQQEFAAIYSEYEETLKGSNLLDYDDLLLRCVDLLRKRPECVSNIQAVLIDEFQDTNHVQYELMRLMAQYRKNITIVGDPDQSIYGFRSAEIKNLKTMQKDYPDTLVSILQENYRSGGAILQSAQQVIEQDESRPAKALFATHCPGEVPVLRRLPSAAIEASWIVTEIQRSQALTGKLLNHSDFAILLRSAALSRHIESALGKAGIPYRMSA</sequence>
<accession>R1GDP2</accession>
<feature type="compositionally biased region" description="Polar residues" evidence="12">
    <location>
        <begin position="1"/>
        <end position="11"/>
    </location>
</feature>
<evidence type="ECO:0000259" key="13">
    <source>
        <dbReference type="PROSITE" id="PS51198"/>
    </source>
</evidence>
<evidence type="ECO:0000256" key="8">
    <source>
        <dbReference type="ARBA" id="ARBA00034617"/>
    </source>
</evidence>
<dbReference type="STRING" id="1287680.R1GDP2"/>
<keyword evidence="2 11" id="KW-0547">Nucleotide-binding</keyword>
<dbReference type="OrthoDB" id="1470711at2759"/>
<evidence type="ECO:0000259" key="14">
    <source>
        <dbReference type="PROSITE" id="PS51217"/>
    </source>
</evidence>
<dbReference type="SUPFAM" id="SSF52540">
    <property type="entry name" value="P-loop containing nucleoside triphosphate hydrolases"/>
    <property type="match status" value="1"/>
</dbReference>
<name>R1GDP2_BOTPV</name>
<dbReference type="InterPro" id="IPR000212">
    <property type="entry name" value="DNA_helicase_UvrD/REP"/>
</dbReference>
<evidence type="ECO:0000256" key="12">
    <source>
        <dbReference type="SAM" id="MobiDB-lite"/>
    </source>
</evidence>
<proteinExistence type="inferred from homology"/>
<comment type="similarity">
    <text evidence="1">Belongs to the helicase family. UvrD subfamily.</text>
</comment>
<keyword evidence="5 11" id="KW-0067">ATP-binding</keyword>
<keyword evidence="3 11" id="KW-0378">Hydrolase</keyword>
<dbReference type="CDD" id="cd17932">
    <property type="entry name" value="DEXQc_UvrD"/>
    <property type="match status" value="1"/>
</dbReference>
<dbReference type="EC" id="5.6.2.4" evidence="9"/>
<keyword evidence="4 11" id="KW-0347">Helicase</keyword>
<evidence type="ECO:0000256" key="11">
    <source>
        <dbReference type="PROSITE-ProRule" id="PRU00560"/>
    </source>
</evidence>
<evidence type="ECO:0000256" key="10">
    <source>
        <dbReference type="ARBA" id="ARBA00048988"/>
    </source>
</evidence>
<dbReference type="eggNOG" id="KOG2108">
    <property type="taxonomic scope" value="Eukaryota"/>
</dbReference>
<organism evidence="15 16">
    <name type="scientific">Botryosphaeria parva (strain UCR-NP2)</name>
    <name type="common">Grapevine canker fungus</name>
    <name type="synonym">Neofusicoccum parvum</name>
    <dbReference type="NCBI Taxonomy" id="1287680"/>
    <lineage>
        <taxon>Eukaryota</taxon>
        <taxon>Fungi</taxon>
        <taxon>Dikarya</taxon>
        <taxon>Ascomycota</taxon>
        <taxon>Pezizomycotina</taxon>
        <taxon>Dothideomycetes</taxon>
        <taxon>Dothideomycetes incertae sedis</taxon>
        <taxon>Botryosphaeriales</taxon>
        <taxon>Botryosphaeriaceae</taxon>
        <taxon>Neofusicoccum</taxon>
    </lineage>
</organism>
<feature type="binding site" evidence="11">
    <location>
        <begin position="275"/>
        <end position="282"/>
    </location>
    <ligand>
        <name>ATP</name>
        <dbReference type="ChEBI" id="CHEBI:30616"/>
    </ligand>
</feature>
<feature type="domain" description="UvrD-like helicase C-terminal" evidence="14">
    <location>
        <begin position="528"/>
        <end position="622"/>
    </location>
</feature>
<dbReference type="Pfam" id="PF00580">
    <property type="entry name" value="UvrD-helicase"/>
    <property type="match status" value="1"/>
</dbReference>
<comment type="catalytic activity">
    <reaction evidence="8">
        <text>Couples ATP hydrolysis with the unwinding of duplex DNA by translocating in the 3'-5' direction.</text>
        <dbReference type="EC" id="5.6.2.4"/>
    </reaction>
</comment>
<dbReference type="InterPro" id="IPR014016">
    <property type="entry name" value="UvrD-like_ATP-bd"/>
</dbReference>
<evidence type="ECO:0000256" key="7">
    <source>
        <dbReference type="ARBA" id="ARBA00023235"/>
    </source>
</evidence>
<evidence type="ECO:0000256" key="2">
    <source>
        <dbReference type="ARBA" id="ARBA00022741"/>
    </source>
</evidence>
<keyword evidence="6" id="KW-0238">DNA-binding</keyword>
<dbReference type="Gene3D" id="3.40.50.300">
    <property type="entry name" value="P-loop containing nucleotide triphosphate hydrolases"/>
    <property type="match status" value="2"/>
</dbReference>
<dbReference type="GO" id="GO:0016787">
    <property type="term" value="F:hydrolase activity"/>
    <property type="evidence" value="ECO:0007669"/>
    <property type="project" value="UniProtKB-UniRule"/>
</dbReference>
<protein>
    <recommendedName>
        <fullName evidence="9">DNA 3'-5' helicase</fullName>
        <ecNumber evidence="9">5.6.2.4</ecNumber>
    </recommendedName>
</protein>
<dbReference type="GO" id="GO:0043138">
    <property type="term" value="F:3'-5' DNA helicase activity"/>
    <property type="evidence" value="ECO:0007669"/>
    <property type="project" value="UniProtKB-EC"/>
</dbReference>
<evidence type="ECO:0000256" key="5">
    <source>
        <dbReference type="ARBA" id="ARBA00022840"/>
    </source>
</evidence>
<evidence type="ECO:0000256" key="6">
    <source>
        <dbReference type="ARBA" id="ARBA00023125"/>
    </source>
</evidence>
<keyword evidence="7" id="KW-0413">Isomerase</keyword>
<dbReference type="GO" id="GO:0000725">
    <property type="term" value="P:recombinational repair"/>
    <property type="evidence" value="ECO:0007669"/>
    <property type="project" value="TreeGrafter"/>
</dbReference>
<dbReference type="GO" id="GO:0005524">
    <property type="term" value="F:ATP binding"/>
    <property type="evidence" value="ECO:0007669"/>
    <property type="project" value="UniProtKB-UniRule"/>
</dbReference>
<dbReference type="InterPro" id="IPR013986">
    <property type="entry name" value="DExx_box_DNA_helicase_dom_sf"/>
</dbReference>
<dbReference type="Pfam" id="PF13361">
    <property type="entry name" value="UvrD_C"/>
    <property type="match status" value="1"/>
</dbReference>
<dbReference type="GO" id="GO:0005634">
    <property type="term" value="C:nucleus"/>
    <property type="evidence" value="ECO:0007669"/>
    <property type="project" value="TreeGrafter"/>
</dbReference>
<dbReference type="PROSITE" id="PS51217">
    <property type="entry name" value="UVRD_HELICASE_CTER"/>
    <property type="match status" value="1"/>
</dbReference>
<evidence type="ECO:0000256" key="3">
    <source>
        <dbReference type="ARBA" id="ARBA00022801"/>
    </source>
</evidence>
<evidence type="ECO:0000313" key="15">
    <source>
        <dbReference type="EMBL" id="EOD44014.1"/>
    </source>
</evidence>
<dbReference type="InterPro" id="IPR027417">
    <property type="entry name" value="P-loop_NTPase"/>
</dbReference>
<evidence type="ECO:0000256" key="9">
    <source>
        <dbReference type="ARBA" id="ARBA00034808"/>
    </source>
</evidence>
<comment type="catalytic activity">
    <reaction evidence="10">
        <text>ATP + H2O = ADP + phosphate + H(+)</text>
        <dbReference type="Rhea" id="RHEA:13065"/>
        <dbReference type="ChEBI" id="CHEBI:15377"/>
        <dbReference type="ChEBI" id="CHEBI:15378"/>
        <dbReference type="ChEBI" id="CHEBI:30616"/>
        <dbReference type="ChEBI" id="CHEBI:43474"/>
        <dbReference type="ChEBI" id="CHEBI:456216"/>
        <dbReference type="EC" id="5.6.2.4"/>
    </reaction>
</comment>
<feature type="region of interest" description="Disordered" evidence="12">
    <location>
        <begin position="1"/>
        <end position="45"/>
    </location>
</feature>
<dbReference type="PANTHER" id="PTHR11070:SF2">
    <property type="entry name" value="ATP-DEPENDENT DNA HELICASE SRS2"/>
    <property type="match status" value="1"/>
</dbReference>
<dbReference type="GO" id="GO:0003677">
    <property type="term" value="F:DNA binding"/>
    <property type="evidence" value="ECO:0007669"/>
    <property type="project" value="UniProtKB-KW"/>
</dbReference>
<dbReference type="EMBL" id="KB916766">
    <property type="protein sequence ID" value="EOD44014.1"/>
    <property type="molecule type" value="Genomic_DNA"/>
</dbReference>
<feature type="region of interest" description="Disordered" evidence="12">
    <location>
        <begin position="59"/>
        <end position="88"/>
    </location>
</feature>
<dbReference type="PANTHER" id="PTHR11070">
    <property type="entry name" value="UVRD / RECB / PCRA DNA HELICASE FAMILY MEMBER"/>
    <property type="match status" value="1"/>
</dbReference>
<dbReference type="AlphaFoldDB" id="R1GDP2"/>
<feature type="domain" description="UvrD-like helicase ATP-binding" evidence="13">
    <location>
        <begin position="254"/>
        <end position="527"/>
    </location>
</feature>
<reference evidence="16" key="1">
    <citation type="journal article" date="2013" name="Genome Announc.">
        <title>Draft genome sequence of Neofusicoccum parvum isolate UCR-NP2, a fungal vascular pathogen associated with grapevine cankers.</title>
        <authorList>
            <person name="Blanco-Ulate B."/>
            <person name="Rolshausen P."/>
            <person name="Cantu D."/>
        </authorList>
    </citation>
    <scope>NUCLEOTIDE SEQUENCE [LARGE SCALE GENOMIC DNA]</scope>
    <source>
        <strain evidence="16">UCR-NP2</strain>
    </source>
</reference>
<dbReference type="PROSITE" id="PS51198">
    <property type="entry name" value="UVRD_HELICASE_ATP_BIND"/>
    <property type="match status" value="1"/>
</dbReference>
<evidence type="ECO:0000313" key="16">
    <source>
        <dbReference type="Proteomes" id="UP000013521"/>
    </source>
</evidence>
<dbReference type="InterPro" id="IPR014017">
    <property type="entry name" value="DNA_helicase_UvrD-like_C"/>
</dbReference>